<dbReference type="PANTHER" id="PTHR45786">
    <property type="entry name" value="DNA BINDING PROTEIN-LIKE"/>
    <property type="match status" value="1"/>
</dbReference>
<sequence length="316" mass="34688">MSHSGSSSNHDLEGPSNELPTLPVTPVIHAADFMLETFRGAPHQPAQLTVSNSLPTDSVRLVSVAPVSGSGATSVPIQIMTVDGLVSIFVVANGVPTISDTTQCPPTSEGTSTNMTYFRIGEGSSGSRRVPIRWQRARTGNQHRVDSNESPTQGPIAPPQREGVPMDYKYFGRCDQVCDHCHAVSWLEEKRTGLPVSAAPQTARDKLLEADIPNFQIRLFGVAGSNQYELPTADTIGAIVYEGGPESVTDYDVVIERHSREPESVNKLHPTYMALQFPLLFVFGEEGYHLNLTLRNTEFPDLQQQKKMTIKQYYAY</sequence>
<evidence type="ECO:0000313" key="3">
    <source>
        <dbReference type="Proteomes" id="UP000245207"/>
    </source>
</evidence>
<reference evidence="2 3" key="1">
    <citation type="journal article" date="2018" name="Mol. Plant">
        <title>The genome of Artemisia annua provides insight into the evolution of Asteraceae family and artemisinin biosynthesis.</title>
        <authorList>
            <person name="Shen Q."/>
            <person name="Zhang L."/>
            <person name="Liao Z."/>
            <person name="Wang S."/>
            <person name="Yan T."/>
            <person name="Shi P."/>
            <person name="Liu M."/>
            <person name="Fu X."/>
            <person name="Pan Q."/>
            <person name="Wang Y."/>
            <person name="Lv Z."/>
            <person name="Lu X."/>
            <person name="Zhang F."/>
            <person name="Jiang W."/>
            <person name="Ma Y."/>
            <person name="Chen M."/>
            <person name="Hao X."/>
            <person name="Li L."/>
            <person name="Tang Y."/>
            <person name="Lv G."/>
            <person name="Zhou Y."/>
            <person name="Sun X."/>
            <person name="Brodelius P.E."/>
            <person name="Rose J.K.C."/>
            <person name="Tang K."/>
        </authorList>
    </citation>
    <scope>NUCLEOTIDE SEQUENCE [LARGE SCALE GENOMIC DNA]</scope>
    <source>
        <strain evidence="3">cv. Huhao1</strain>
        <tissue evidence="2">Leaf</tissue>
    </source>
</reference>
<keyword evidence="3" id="KW-1185">Reference proteome</keyword>
<feature type="region of interest" description="Disordered" evidence="1">
    <location>
        <begin position="101"/>
        <end position="126"/>
    </location>
</feature>
<dbReference type="AlphaFoldDB" id="A0A2U1PL74"/>
<feature type="compositionally biased region" description="Polar residues" evidence="1">
    <location>
        <begin position="140"/>
        <end position="153"/>
    </location>
</feature>
<feature type="region of interest" description="Disordered" evidence="1">
    <location>
        <begin position="140"/>
        <end position="162"/>
    </location>
</feature>
<evidence type="ECO:0000313" key="2">
    <source>
        <dbReference type="EMBL" id="PWA86514.1"/>
    </source>
</evidence>
<dbReference type="Proteomes" id="UP000245207">
    <property type="component" value="Unassembled WGS sequence"/>
</dbReference>
<feature type="region of interest" description="Disordered" evidence="1">
    <location>
        <begin position="1"/>
        <end position="21"/>
    </location>
</feature>
<dbReference type="EMBL" id="PKPP01001009">
    <property type="protein sequence ID" value="PWA86514.1"/>
    <property type="molecule type" value="Genomic_DNA"/>
</dbReference>
<comment type="caution">
    <text evidence="2">The sequence shown here is derived from an EMBL/GenBank/DDBJ whole genome shotgun (WGS) entry which is preliminary data.</text>
</comment>
<evidence type="ECO:0000256" key="1">
    <source>
        <dbReference type="SAM" id="MobiDB-lite"/>
    </source>
</evidence>
<proteinExistence type="predicted"/>
<dbReference type="OrthoDB" id="10051381at2759"/>
<dbReference type="PANTHER" id="PTHR45786:SF74">
    <property type="entry name" value="ATP-DEPENDENT DNA HELICASE"/>
    <property type="match status" value="1"/>
</dbReference>
<gene>
    <name evidence="2" type="ORF">CTI12_AA138860</name>
</gene>
<name>A0A2U1PL74_ARTAN</name>
<feature type="compositionally biased region" description="Polar residues" evidence="1">
    <location>
        <begin position="101"/>
        <end position="116"/>
    </location>
</feature>
<accession>A0A2U1PL74</accession>
<protein>
    <submittedName>
        <fullName evidence="2">Retrotransposon-like protein</fullName>
    </submittedName>
</protein>
<organism evidence="2 3">
    <name type="scientific">Artemisia annua</name>
    <name type="common">Sweet wormwood</name>
    <dbReference type="NCBI Taxonomy" id="35608"/>
    <lineage>
        <taxon>Eukaryota</taxon>
        <taxon>Viridiplantae</taxon>
        <taxon>Streptophyta</taxon>
        <taxon>Embryophyta</taxon>
        <taxon>Tracheophyta</taxon>
        <taxon>Spermatophyta</taxon>
        <taxon>Magnoliopsida</taxon>
        <taxon>eudicotyledons</taxon>
        <taxon>Gunneridae</taxon>
        <taxon>Pentapetalae</taxon>
        <taxon>asterids</taxon>
        <taxon>campanulids</taxon>
        <taxon>Asterales</taxon>
        <taxon>Asteraceae</taxon>
        <taxon>Asteroideae</taxon>
        <taxon>Anthemideae</taxon>
        <taxon>Artemisiinae</taxon>
        <taxon>Artemisia</taxon>
    </lineage>
</organism>